<dbReference type="AlphaFoldDB" id="Q3JX16"/>
<evidence type="ECO:0000256" key="1">
    <source>
        <dbReference type="SAM" id="MobiDB-lite"/>
    </source>
</evidence>
<feature type="region of interest" description="Disordered" evidence="1">
    <location>
        <begin position="1115"/>
        <end position="1136"/>
    </location>
</feature>
<organism evidence="2 3">
    <name type="scientific">Burkholderia pseudomallei (strain 1710b)</name>
    <dbReference type="NCBI Taxonomy" id="320372"/>
    <lineage>
        <taxon>Bacteria</taxon>
        <taxon>Pseudomonadati</taxon>
        <taxon>Pseudomonadota</taxon>
        <taxon>Betaproteobacteria</taxon>
        <taxon>Burkholderiales</taxon>
        <taxon>Burkholderiaceae</taxon>
        <taxon>Burkholderia</taxon>
        <taxon>pseudomallei group</taxon>
    </lineage>
</organism>
<feature type="compositionally biased region" description="Basic and acidic residues" evidence="1">
    <location>
        <begin position="673"/>
        <end position="721"/>
    </location>
</feature>
<sequence>MRPAAPARGHGAPAPPQSEAGGTRRPLRRNRWRPAGSRAAAKPPAGRRRLRVQILEQRQVLHLHERLLRGAQRILQLQELADRGGQVRVGQVRQAVRRLQRVRRRHRLHRLHFLQAAADRRLHGQHVRHRVHQLRRRGGHRVRQRGRRGLAIADGRLQRGDHRVERREHVGARLRRGRHRERVAHGRLARHRDRLAAEIDALAGRVRLRRGRRRRRDRVVGHRVSRRRGRAAERDRELVRVGRIGRIRDADRADRARARVARARGGHGQAAEERHRHEHVRAVVALRNRARIGDLHGARAVIARIRDAAARLVRERLRRRLEAREQIVARAVRRVREREQMVARALDLRGKRRAVAVRQPAVARVHQRLVRGVEHVVDARERRVLGLQRGLHDRLVLRVLRERRRGRRQLHRLRGRERIVGGRRQADAARYLLVELRDLRLLVVHHVDVQAVELSAGNAHRRLPRSVEEAEHGLEYRVRRLDHLRVRLIQLLVLHQVRRFLVLVHARHRLLRLRDLADERRLRGARRLQLARRVADRVHVARVGARERRRAVVHRLRVHELRQRERVAPVVGALVRADRELVAVRGRARQRHAHAVHHARRRRLRRARDRHRRTLRRIVRHGRRRARDVDRRRRRARDRHRRADRKARQRLRRRVVRERRRARRQLVARAHRALRDHARAAVRRDARGEHGRGGRDRRAVRDGEREAVERAARGQHGERIARVGRARQRQLQAADRHRRRRGARRRRADDAARRAVRQRVLRAVVRQRVVARRRLRAVDERHGQRRAAGVVLVRVDGRRADRKQAAARIAGHVDAERVLRVDLRREADRERAQLRLRGIERLAAEREQAAERAARERHVGQILRGPRLGRAGDALRYDRELARIGRRSDGRELIARIADDERLAARQEHAVVAVALHDLHARELRELRHREIALVEELVRRLALRARRRDLLVQLRDLRGVAVDLRDGVGELRIHALAQLRVLLAGGDELARECLRVAHRGLARGRVRRVVRDRLQAGEVVRDRGRDAGRRAADVIVQLRDERVVGRQRAALRLRGVQLVRQVLVVLALDGDGRHALRQIAAARVLAARFRIDGALDGIAGRRRIADVLAGRGETPERGVQAADPEVHEGIGHARS</sequence>
<dbReference type="KEGG" id="bpm:BURPS1710b_0474"/>
<feature type="region of interest" description="Disordered" evidence="1">
    <location>
        <begin position="622"/>
        <end position="752"/>
    </location>
</feature>
<reference evidence="2 3" key="1">
    <citation type="submission" date="2005-09" db="EMBL/GenBank/DDBJ databases">
        <authorList>
            <person name="Woods D.E."/>
            <person name="Nierman W.C."/>
        </authorList>
    </citation>
    <scope>NUCLEOTIDE SEQUENCE [LARGE SCALE GENOMIC DNA]</scope>
    <source>
        <strain evidence="2 3">1710b</strain>
    </source>
</reference>
<dbReference type="EMBL" id="CP000124">
    <property type="protein sequence ID" value="ABA51048.1"/>
    <property type="molecule type" value="Genomic_DNA"/>
</dbReference>
<feature type="compositionally biased region" description="Basic and acidic residues" evidence="1">
    <location>
        <begin position="1125"/>
        <end position="1136"/>
    </location>
</feature>
<proteinExistence type="predicted"/>
<accession>Q3JX16</accession>
<dbReference type="HOGENOM" id="CLU_278347_0_0_4"/>
<feature type="compositionally biased region" description="Low complexity" evidence="1">
    <location>
        <begin position="33"/>
        <end position="44"/>
    </location>
</feature>
<gene>
    <name evidence="2" type="ordered locus">BURPS1710b_0474</name>
</gene>
<evidence type="ECO:0000313" key="3">
    <source>
        <dbReference type="Proteomes" id="UP000002700"/>
    </source>
</evidence>
<feature type="region of interest" description="Disordered" evidence="1">
    <location>
        <begin position="1"/>
        <end position="47"/>
    </location>
</feature>
<feature type="compositionally biased region" description="Basic residues" evidence="1">
    <location>
        <begin position="736"/>
        <end position="746"/>
    </location>
</feature>
<evidence type="ECO:0000313" key="2">
    <source>
        <dbReference type="EMBL" id="ABA51048.1"/>
    </source>
</evidence>
<name>Q3JX16_BURP1</name>
<feature type="compositionally biased region" description="Basic residues" evidence="1">
    <location>
        <begin position="622"/>
        <end position="672"/>
    </location>
</feature>
<dbReference type="Proteomes" id="UP000002700">
    <property type="component" value="Chromosome I"/>
</dbReference>
<dbReference type="EnsemblBacteria" id="ABA51048">
    <property type="protein sequence ID" value="ABA51048"/>
    <property type="gene ID" value="BURPS1710b_0474"/>
</dbReference>
<protein>
    <submittedName>
        <fullName evidence="2">Planctomycete extracellular domain protein</fullName>
    </submittedName>
</protein>
<feature type="compositionally biased region" description="Low complexity" evidence="1">
    <location>
        <begin position="1"/>
        <end position="12"/>
    </location>
</feature>